<evidence type="ECO:0000313" key="1">
    <source>
        <dbReference type="EMBL" id="PBK91199.1"/>
    </source>
</evidence>
<sequence length="549" mass="62470">MSKTLKSVEVKLLQIADEGDAIIQSSLISMPSQTGDSEQRWSGSAHKNLASESTEWSNRILACASLMMAGEINELKSRCNPSVWATLVFANIRKTPARALNDLNIGKVKIVDWDLFPSLFVDKIQCVNCDKKRHACQRQSAGVQKCRECTLFQLSCLRPVHLGAAGHVLLDGPPSKKRKWSDEPITRRELDSIKANIDSLRRSLEMSITTYNKLRTSLTDTLIYLINDDVINFTNKSDFDAALHDFLPDRLQPTSPRWLASLLATNDPPTLRTRHSLLTALDIHEEESDKLDAKLSDSIHLLDFIADQALAAKTHVRNIKTVTHPIYIVPDEVWRKIHLFAIAGSVTTCPSIYNTIWRLAQCRQGFFNSLELLHISDMEYYESPTVTYDEHALDAFFFLPKMTLFDIPDIPVMDLALAPAANASIWYLDSAELYEPALVAMLWNLLNVAVLELRSTNMWPLIVEELCNHGECLLHFLRLLYLVEYLPENSEAANFVWMLHHRKYMSSCTHIIHLSVFGNPIMDQFTRNEWDILLDDRAHLMELMRVPDG</sequence>
<protein>
    <submittedName>
        <fullName evidence="1">Uncharacterized protein</fullName>
    </submittedName>
</protein>
<reference evidence="2" key="1">
    <citation type="journal article" date="2017" name="Nat. Ecol. Evol.">
        <title>Genome expansion and lineage-specific genetic innovations in the forest pathogenic fungi Armillaria.</title>
        <authorList>
            <person name="Sipos G."/>
            <person name="Prasanna A.N."/>
            <person name="Walter M.C."/>
            <person name="O'Connor E."/>
            <person name="Balint B."/>
            <person name="Krizsan K."/>
            <person name="Kiss B."/>
            <person name="Hess J."/>
            <person name="Varga T."/>
            <person name="Slot J."/>
            <person name="Riley R."/>
            <person name="Boka B."/>
            <person name="Rigling D."/>
            <person name="Barry K."/>
            <person name="Lee J."/>
            <person name="Mihaltcheva S."/>
            <person name="LaButti K."/>
            <person name="Lipzen A."/>
            <person name="Waldron R."/>
            <person name="Moloney N.M."/>
            <person name="Sperisen C."/>
            <person name="Kredics L."/>
            <person name="Vagvoelgyi C."/>
            <person name="Patrignani A."/>
            <person name="Fitzpatrick D."/>
            <person name="Nagy I."/>
            <person name="Doyle S."/>
            <person name="Anderson J.B."/>
            <person name="Grigoriev I.V."/>
            <person name="Gueldener U."/>
            <person name="Muensterkoetter M."/>
            <person name="Nagy L.G."/>
        </authorList>
    </citation>
    <scope>NUCLEOTIDE SEQUENCE [LARGE SCALE GENOMIC DNA]</scope>
    <source>
        <strain evidence="2">Ar21-2</strain>
    </source>
</reference>
<accession>A0A2H3D7K2</accession>
<keyword evidence="2" id="KW-1185">Reference proteome</keyword>
<dbReference type="InParanoid" id="A0A2H3D7K2"/>
<name>A0A2H3D7K2_ARMGA</name>
<evidence type="ECO:0000313" key="2">
    <source>
        <dbReference type="Proteomes" id="UP000217790"/>
    </source>
</evidence>
<organism evidence="1 2">
    <name type="scientific">Armillaria gallica</name>
    <name type="common">Bulbous honey fungus</name>
    <name type="synonym">Armillaria bulbosa</name>
    <dbReference type="NCBI Taxonomy" id="47427"/>
    <lineage>
        <taxon>Eukaryota</taxon>
        <taxon>Fungi</taxon>
        <taxon>Dikarya</taxon>
        <taxon>Basidiomycota</taxon>
        <taxon>Agaricomycotina</taxon>
        <taxon>Agaricomycetes</taxon>
        <taxon>Agaricomycetidae</taxon>
        <taxon>Agaricales</taxon>
        <taxon>Marasmiineae</taxon>
        <taxon>Physalacriaceae</taxon>
        <taxon>Armillaria</taxon>
    </lineage>
</organism>
<dbReference type="OrthoDB" id="10665259at2759"/>
<dbReference type="AlphaFoldDB" id="A0A2H3D7K2"/>
<gene>
    <name evidence="1" type="ORF">ARMGADRAFT_1031890</name>
</gene>
<proteinExistence type="predicted"/>
<dbReference type="Proteomes" id="UP000217790">
    <property type="component" value="Unassembled WGS sequence"/>
</dbReference>
<dbReference type="EMBL" id="KZ293662">
    <property type="protein sequence ID" value="PBK91199.1"/>
    <property type="molecule type" value="Genomic_DNA"/>
</dbReference>